<dbReference type="PANTHER" id="PTHR12234:SF1">
    <property type="entry name" value="FORMIMINOTRANSFERASE N-TERMINAL SUBDOMAIN-CONTAINING PROTEIN"/>
    <property type="match status" value="1"/>
</dbReference>
<dbReference type="GO" id="GO:0005542">
    <property type="term" value="F:folic acid binding"/>
    <property type="evidence" value="ECO:0007669"/>
    <property type="project" value="InterPro"/>
</dbReference>
<dbReference type="Gene3D" id="3.30.990.10">
    <property type="entry name" value="Formiminotransferase, N-terminal subdomain"/>
    <property type="match status" value="1"/>
</dbReference>
<keyword evidence="2" id="KW-1185">Reference proteome</keyword>
<dbReference type="RefSeq" id="XP_035695450.1">
    <property type="nucleotide sequence ID" value="XM_035839557.1"/>
</dbReference>
<gene>
    <name evidence="3" type="primary">LOC118429145</name>
</gene>
<reference evidence="2" key="1">
    <citation type="journal article" date="2020" name="Nat. Ecol. Evol.">
        <title>Deeply conserved synteny resolves early events in vertebrate evolution.</title>
        <authorList>
            <person name="Simakov O."/>
            <person name="Marletaz F."/>
            <person name="Yue J.X."/>
            <person name="O'Connell B."/>
            <person name="Jenkins J."/>
            <person name="Brandt A."/>
            <person name="Calef R."/>
            <person name="Tung C.H."/>
            <person name="Huang T.K."/>
            <person name="Schmutz J."/>
            <person name="Satoh N."/>
            <person name="Yu J.K."/>
            <person name="Putnam N.H."/>
            <person name="Green R.E."/>
            <person name="Rokhsar D.S."/>
        </authorList>
    </citation>
    <scope>NUCLEOTIDE SEQUENCE [LARGE SCALE GENOMIC DNA]</scope>
    <source>
        <strain evidence="2">S238N-H82</strain>
    </source>
</reference>
<sequence>MTRRLVGCLMNISEGRSKETVEAIAMSALRVNDKTDRDGGCRASVLNIFSDHDYNRSVLTIASTVEDIGEAVFQACTSAYQHIDLSRHEGGHPRLGSVDLVPLHPLSTGVTLQECGEIAIGVAHRLASTVKGSASFLFGHADRPLCRPLAQRRREVGWFSTGIAFEELKQDVGEKPSSRYGITAIGAIPYMMVINVTIDTQDLKFGQQIVRSIRGRTPGGLPGVQAMAFSHQGQVEIACNIMSIPHEGQSIISHSNLGDGRRTEESNIYGSDDELYRYGEGVYTPPSVVERRIQELAAEGGVRTVGSNVVGFTPHGACQLAEQALNTGQAMHWRTRTQTTM</sequence>
<accession>A0A9J7NA60</accession>
<dbReference type="KEGG" id="bfo:118429145"/>
<feature type="domain" description="Formiminotransferase N-terminal subdomain" evidence="1">
    <location>
        <begin position="4"/>
        <end position="189"/>
    </location>
</feature>
<protein>
    <submittedName>
        <fullName evidence="3">Glutamate formimidoyltransferase-like isoform X1</fullName>
    </submittedName>
</protein>
<dbReference type="InterPro" id="IPR037064">
    <property type="entry name" value="Formiminotransferase_N_sf"/>
</dbReference>
<organism evidence="2 3">
    <name type="scientific">Branchiostoma floridae</name>
    <name type="common">Florida lancelet</name>
    <name type="synonym">Amphioxus</name>
    <dbReference type="NCBI Taxonomy" id="7739"/>
    <lineage>
        <taxon>Eukaryota</taxon>
        <taxon>Metazoa</taxon>
        <taxon>Chordata</taxon>
        <taxon>Cephalochordata</taxon>
        <taxon>Leptocardii</taxon>
        <taxon>Amphioxiformes</taxon>
        <taxon>Branchiostomatidae</taxon>
        <taxon>Branchiostoma</taxon>
    </lineage>
</organism>
<evidence type="ECO:0000313" key="3">
    <source>
        <dbReference type="RefSeq" id="XP_035695450.1"/>
    </source>
</evidence>
<evidence type="ECO:0000313" key="2">
    <source>
        <dbReference type="Proteomes" id="UP000001554"/>
    </source>
</evidence>
<dbReference type="GO" id="GO:0016740">
    <property type="term" value="F:transferase activity"/>
    <property type="evidence" value="ECO:0007669"/>
    <property type="project" value="InterPro"/>
</dbReference>
<dbReference type="OrthoDB" id="48036at2759"/>
<name>A0A9J7NA60_BRAFL</name>
<dbReference type="Gene3D" id="3.30.70.670">
    <property type="entry name" value="Formiminotransferase, C-terminal subdomain"/>
    <property type="match status" value="1"/>
</dbReference>
<proteinExistence type="predicted"/>
<dbReference type="SMART" id="SM01222">
    <property type="entry name" value="FTCD_N"/>
    <property type="match status" value="1"/>
</dbReference>
<dbReference type="InterPro" id="IPR051623">
    <property type="entry name" value="FTCD"/>
</dbReference>
<reference evidence="3" key="2">
    <citation type="submission" date="2025-08" db="UniProtKB">
        <authorList>
            <consortium name="RefSeq"/>
        </authorList>
    </citation>
    <scope>IDENTIFICATION</scope>
    <source>
        <strain evidence="3">S238N-H82</strain>
        <tissue evidence="3">Testes</tissue>
    </source>
</reference>
<dbReference type="InterPro" id="IPR037070">
    <property type="entry name" value="Formiminotransferase_C_sf"/>
</dbReference>
<dbReference type="PANTHER" id="PTHR12234">
    <property type="entry name" value="FORMIMINOTRANSFERASE-CYCLODEAMINASE"/>
    <property type="match status" value="1"/>
</dbReference>
<dbReference type="SUPFAM" id="SSF55116">
    <property type="entry name" value="Formiminotransferase domain of formiminotransferase-cyclodeaminase"/>
    <property type="match status" value="1"/>
</dbReference>
<dbReference type="Pfam" id="PF07837">
    <property type="entry name" value="FTCD_N"/>
    <property type="match status" value="1"/>
</dbReference>
<dbReference type="AlphaFoldDB" id="A0A9J7NA60"/>
<evidence type="ECO:0000259" key="1">
    <source>
        <dbReference type="SMART" id="SM01222"/>
    </source>
</evidence>
<dbReference type="OMA" id="TAPHREN"/>
<dbReference type="GeneID" id="118429145"/>
<dbReference type="InterPro" id="IPR022384">
    <property type="entry name" value="FormiminoTrfase_cat_dom_sf"/>
</dbReference>
<dbReference type="Proteomes" id="UP000001554">
    <property type="component" value="Chromosome 13"/>
</dbReference>
<dbReference type="InterPro" id="IPR012886">
    <property type="entry name" value="Formiminotransferase_N"/>
</dbReference>